<gene>
    <name evidence="3" type="ORF">SHKM778_41080</name>
</gene>
<evidence type="ECO:0000259" key="2">
    <source>
        <dbReference type="PROSITE" id="PS50112"/>
    </source>
</evidence>
<dbReference type="GO" id="GO:0006355">
    <property type="term" value="P:regulation of DNA-templated transcription"/>
    <property type="evidence" value="ECO:0007669"/>
    <property type="project" value="InterPro"/>
</dbReference>
<sequence>MEDASAAVVVDARGIVTGWSEGARRLTGHPAKEAVGRSARTLFAPDAPPGAPLRSGRSVLRHRDGHPVPVLLTVRRLQGTGVCRPAV</sequence>
<dbReference type="EMBL" id="AP035768">
    <property type="protein sequence ID" value="BFO17720.1"/>
    <property type="molecule type" value="Genomic_DNA"/>
</dbReference>
<dbReference type="Pfam" id="PF00989">
    <property type="entry name" value="PAS"/>
    <property type="match status" value="1"/>
</dbReference>
<proteinExistence type="predicted"/>
<dbReference type="Gene3D" id="3.30.450.20">
    <property type="entry name" value="PAS domain"/>
    <property type="match status" value="1"/>
</dbReference>
<reference evidence="3" key="2">
    <citation type="submission" date="2024-07" db="EMBL/GenBank/DDBJ databases">
        <title>Streptomyces haneummycinica sp. nov., a new antibiotic-producing actinobacterium isolated from marine sediment.</title>
        <authorList>
            <person name="Uemura M."/>
            <person name="Hamada M."/>
            <person name="Hirano S."/>
            <person name="Kobayashi K."/>
            <person name="Ohshiro T."/>
            <person name="Kobayashi T."/>
            <person name="Terahara T."/>
        </authorList>
    </citation>
    <scope>NUCLEOTIDE SEQUENCE</scope>
    <source>
        <strain evidence="3">KM77-8</strain>
    </source>
</reference>
<reference evidence="3" key="1">
    <citation type="submission" date="2024-06" db="EMBL/GenBank/DDBJ databases">
        <authorList>
            <consortium name="consrtm"/>
            <person name="Uemura M."/>
            <person name="Terahara T."/>
        </authorList>
    </citation>
    <scope>NUCLEOTIDE SEQUENCE</scope>
    <source>
        <strain evidence="3">KM77-8</strain>
    </source>
</reference>
<dbReference type="InterPro" id="IPR000014">
    <property type="entry name" value="PAS"/>
</dbReference>
<dbReference type="AlphaFoldDB" id="A0AAT9HK25"/>
<name>A0AAT9HK25_9ACTN</name>
<dbReference type="SUPFAM" id="SSF55785">
    <property type="entry name" value="PYP-like sensor domain (PAS domain)"/>
    <property type="match status" value="1"/>
</dbReference>
<protein>
    <recommendedName>
        <fullName evidence="2">PAS domain-containing protein</fullName>
    </recommendedName>
</protein>
<dbReference type="InterPro" id="IPR013767">
    <property type="entry name" value="PAS_fold"/>
</dbReference>
<dbReference type="CDD" id="cd00130">
    <property type="entry name" value="PAS"/>
    <property type="match status" value="1"/>
</dbReference>
<evidence type="ECO:0000256" key="1">
    <source>
        <dbReference type="SAM" id="MobiDB-lite"/>
    </source>
</evidence>
<evidence type="ECO:0000313" key="3">
    <source>
        <dbReference type="EMBL" id="BFO17720.1"/>
    </source>
</evidence>
<dbReference type="InterPro" id="IPR035965">
    <property type="entry name" value="PAS-like_dom_sf"/>
</dbReference>
<organism evidence="3">
    <name type="scientific">Streptomyces haneummycinicus</name>
    <dbReference type="NCBI Taxonomy" id="3074435"/>
    <lineage>
        <taxon>Bacteria</taxon>
        <taxon>Bacillati</taxon>
        <taxon>Actinomycetota</taxon>
        <taxon>Actinomycetes</taxon>
        <taxon>Kitasatosporales</taxon>
        <taxon>Streptomycetaceae</taxon>
        <taxon>Streptomyces</taxon>
    </lineage>
</organism>
<dbReference type="NCBIfam" id="TIGR00229">
    <property type="entry name" value="sensory_box"/>
    <property type="match status" value="1"/>
</dbReference>
<dbReference type="PROSITE" id="PS50112">
    <property type="entry name" value="PAS"/>
    <property type="match status" value="1"/>
</dbReference>
<accession>A0AAT9HK25</accession>
<feature type="region of interest" description="Disordered" evidence="1">
    <location>
        <begin position="42"/>
        <end position="61"/>
    </location>
</feature>
<feature type="domain" description="PAS" evidence="2">
    <location>
        <begin position="1"/>
        <end position="46"/>
    </location>
</feature>